<dbReference type="CDD" id="cd01991">
    <property type="entry name" value="Asn_synthase_B_C"/>
    <property type="match status" value="1"/>
</dbReference>
<dbReference type="InterPro" id="IPR014729">
    <property type="entry name" value="Rossmann-like_a/b/a_fold"/>
</dbReference>
<dbReference type="InterPro" id="IPR051786">
    <property type="entry name" value="ASN_synthetase/amidase"/>
</dbReference>
<evidence type="ECO:0000259" key="9">
    <source>
        <dbReference type="PROSITE" id="PS51278"/>
    </source>
</evidence>
<keyword evidence="5" id="KW-0067">ATP-binding</keyword>
<dbReference type="InterPro" id="IPR001962">
    <property type="entry name" value="Asn_synthase"/>
</dbReference>
<dbReference type="PANTHER" id="PTHR43284:SF1">
    <property type="entry name" value="ASPARAGINE SYNTHETASE"/>
    <property type="match status" value="1"/>
</dbReference>
<comment type="similarity">
    <text evidence="2">Belongs to the asparagine synthetase family.</text>
</comment>
<dbReference type="SUPFAM" id="SSF52402">
    <property type="entry name" value="Adenine nucleotide alpha hydrolases-like"/>
    <property type="match status" value="1"/>
</dbReference>
<keyword evidence="4" id="KW-0547">Nucleotide-binding</keyword>
<keyword evidence="6" id="KW-0028">Amino-acid biosynthesis</keyword>
<evidence type="ECO:0000256" key="5">
    <source>
        <dbReference type="ARBA" id="ARBA00022840"/>
    </source>
</evidence>
<comment type="caution">
    <text evidence="10">The sequence shown here is derived from an EMBL/GenBank/DDBJ whole genome shotgun (WGS) entry which is preliminary data.</text>
</comment>
<evidence type="ECO:0000256" key="4">
    <source>
        <dbReference type="ARBA" id="ARBA00022741"/>
    </source>
</evidence>
<evidence type="ECO:0000313" key="10">
    <source>
        <dbReference type="EMBL" id="MFC7601419.1"/>
    </source>
</evidence>
<evidence type="ECO:0000256" key="2">
    <source>
        <dbReference type="ARBA" id="ARBA00005752"/>
    </source>
</evidence>
<evidence type="ECO:0000256" key="6">
    <source>
        <dbReference type="ARBA" id="ARBA00022888"/>
    </source>
</evidence>
<evidence type="ECO:0000256" key="3">
    <source>
        <dbReference type="ARBA" id="ARBA00012737"/>
    </source>
</evidence>
<organism evidence="10 11">
    <name type="scientific">Streptosporangium amethystogenes subsp. fukuiense</name>
    <dbReference type="NCBI Taxonomy" id="698418"/>
    <lineage>
        <taxon>Bacteria</taxon>
        <taxon>Bacillati</taxon>
        <taxon>Actinomycetota</taxon>
        <taxon>Actinomycetes</taxon>
        <taxon>Streptosporangiales</taxon>
        <taxon>Streptosporangiaceae</taxon>
        <taxon>Streptosporangium</taxon>
    </lineage>
</organism>
<keyword evidence="7" id="KW-0315">Glutamine amidotransferase</keyword>
<dbReference type="Pfam" id="PF13537">
    <property type="entry name" value="GATase_7"/>
    <property type="match status" value="1"/>
</dbReference>
<keyword evidence="11" id="KW-1185">Reference proteome</keyword>
<proteinExistence type="inferred from homology"/>
<dbReference type="NCBIfam" id="TIGR01536">
    <property type="entry name" value="asn_synth_AEB"/>
    <property type="match status" value="1"/>
</dbReference>
<dbReference type="EC" id="6.3.5.4" evidence="3"/>
<dbReference type="InterPro" id="IPR006426">
    <property type="entry name" value="Asn_synth_AEB"/>
</dbReference>
<dbReference type="InterPro" id="IPR033738">
    <property type="entry name" value="AsnB_N"/>
</dbReference>
<dbReference type="PANTHER" id="PTHR43284">
    <property type="entry name" value="ASPARAGINE SYNTHETASE (GLUTAMINE-HYDROLYZING)"/>
    <property type="match status" value="1"/>
</dbReference>
<comment type="pathway">
    <text evidence="1">Amino-acid biosynthesis; L-asparagine biosynthesis; L-asparagine from L-aspartate (L-Gln route): step 1/1.</text>
</comment>
<dbReference type="InterPro" id="IPR029055">
    <property type="entry name" value="Ntn_hydrolases_N"/>
</dbReference>
<keyword evidence="10" id="KW-0436">Ligase</keyword>
<dbReference type="Gene3D" id="3.40.50.620">
    <property type="entry name" value="HUPs"/>
    <property type="match status" value="1"/>
</dbReference>
<dbReference type="InterPro" id="IPR017932">
    <property type="entry name" value="GATase_2_dom"/>
</dbReference>
<dbReference type="Pfam" id="PF00733">
    <property type="entry name" value="Asn_synthase"/>
    <property type="match status" value="1"/>
</dbReference>
<accession>A0ABW2T154</accession>
<evidence type="ECO:0000256" key="7">
    <source>
        <dbReference type="ARBA" id="ARBA00022962"/>
    </source>
</evidence>
<dbReference type="GO" id="GO:0004066">
    <property type="term" value="F:asparagine synthase (glutamine-hydrolyzing) activity"/>
    <property type="evidence" value="ECO:0007669"/>
    <property type="project" value="UniProtKB-EC"/>
</dbReference>
<keyword evidence="6" id="KW-0061">Asparagine biosynthesis</keyword>
<evidence type="ECO:0000256" key="8">
    <source>
        <dbReference type="ARBA" id="ARBA00048741"/>
    </source>
</evidence>
<protein>
    <recommendedName>
        <fullName evidence="3">asparagine synthase (glutamine-hydrolyzing)</fullName>
        <ecNumber evidence="3">6.3.5.4</ecNumber>
    </recommendedName>
</protein>
<name>A0ABW2T154_9ACTN</name>
<comment type="catalytic activity">
    <reaction evidence="8">
        <text>L-aspartate + L-glutamine + ATP + H2O = L-asparagine + L-glutamate + AMP + diphosphate + H(+)</text>
        <dbReference type="Rhea" id="RHEA:12228"/>
        <dbReference type="ChEBI" id="CHEBI:15377"/>
        <dbReference type="ChEBI" id="CHEBI:15378"/>
        <dbReference type="ChEBI" id="CHEBI:29985"/>
        <dbReference type="ChEBI" id="CHEBI:29991"/>
        <dbReference type="ChEBI" id="CHEBI:30616"/>
        <dbReference type="ChEBI" id="CHEBI:33019"/>
        <dbReference type="ChEBI" id="CHEBI:58048"/>
        <dbReference type="ChEBI" id="CHEBI:58359"/>
        <dbReference type="ChEBI" id="CHEBI:456215"/>
        <dbReference type="EC" id="6.3.5.4"/>
    </reaction>
</comment>
<dbReference type="PROSITE" id="PS51278">
    <property type="entry name" value="GATASE_TYPE_2"/>
    <property type="match status" value="1"/>
</dbReference>
<evidence type="ECO:0000313" key="11">
    <source>
        <dbReference type="Proteomes" id="UP001596514"/>
    </source>
</evidence>
<evidence type="ECO:0000256" key="1">
    <source>
        <dbReference type="ARBA" id="ARBA00005187"/>
    </source>
</evidence>
<dbReference type="PIRSF" id="PIRSF001589">
    <property type="entry name" value="Asn_synthetase_glu-h"/>
    <property type="match status" value="1"/>
</dbReference>
<feature type="domain" description="Glutamine amidotransferase type-2" evidence="9">
    <location>
        <begin position="2"/>
        <end position="213"/>
    </location>
</feature>
<dbReference type="CDD" id="cd00712">
    <property type="entry name" value="AsnB"/>
    <property type="match status" value="1"/>
</dbReference>
<gene>
    <name evidence="10" type="primary">asnB</name>
    <name evidence="10" type="ORF">ACFQVD_15085</name>
</gene>
<dbReference type="EMBL" id="JBHTEE010000001">
    <property type="protein sequence ID" value="MFC7601419.1"/>
    <property type="molecule type" value="Genomic_DNA"/>
</dbReference>
<dbReference type="RefSeq" id="WP_343967947.1">
    <property type="nucleotide sequence ID" value="NZ_BAAAGK010000064.1"/>
</dbReference>
<sequence>MCGITGWVSYDAELTEQQAMIDTMTATMALRGPDASGTWLQRHVALGHRRLAVIDLEGGVQPMEFATPNGPVVLVYSGEAYNFIELRKELQARGHRFRTSSDTEVVLHGYLEWGESVADHLNGMFAFAVWDTRDQKLVMIRDRLGVKPLYYYPTRDGVLFGSEPKAILANPLARRAVDLDGIRTAVTGIGQGQAIWKGMYEVEPGTVVTVDASGIRDRTYWRLQTVPHTDDRKGTIERVRQLLGDTVGRQLISDVPQCVLLSGGLDSSAIAGLASPRLAAAGGRLRTFSVDFVDHVDRFRPDVFRTTPDAPFVKEMVDLIKPVHRQVELNAEDLSDPTIRRAVITARDTPNAFGETDISMYRLFREIRAESTVALSGEAADENFGGYQWFHNDLRELPVFPWMAAVLGPQSSTPGIMPFTAEALAAMELESYLGDQYTTAVAAVDHLDNASRIERQMRVMFHMHLTRFLRMLLDRKDRLSMAVGLEVRVPYCDHRLVEYVYNTPWKLKSFDGREKSLLRHAVKDLLPPSVANRVKSGYPTMMHDTRYSNTLQIQGKEMLADAHNPLFTLFNREWLKYAVEMDSSKISHGEKLLLDKIIDMYYWIDIYSPEFALS</sequence>
<reference evidence="11" key="1">
    <citation type="journal article" date="2019" name="Int. J. Syst. Evol. Microbiol.">
        <title>The Global Catalogue of Microorganisms (GCM) 10K type strain sequencing project: providing services to taxonomists for standard genome sequencing and annotation.</title>
        <authorList>
            <consortium name="The Broad Institute Genomics Platform"/>
            <consortium name="The Broad Institute Genome Sequencing Center for Infectious Disease"/>
            <person name="Wu L."/>
            <person name="Ma J."/>
        </authorList>
    </citation>
    <scope>NUCLEOTIDE SEQUENCE [LARGE SCALE GENOMIC DNA]</scope>
    <source>
        <strain evidence="11">JCM 10083</strain>
    </source>
</reference>
<dbReference type="SUPFAM" id="SSF56235">
    <property type="entry name" value="N-terminal nucleophile aminohydrolases (Ntn hydrolases)"/>
    <property type="match status" value="1"/>
</dbReference>
<dbReference type="Gene3D" id="3.60.20.10">
    <property type="entry name" value="Glutamine Phosphoribosylpyrophosphate, subunit 1, domain 1"/>
    <property type="match status" value="1"/>
</dbReference>
<dbReference type="Proteomes" id="UP001596514">
    <property type="component" value="Unassembled WGS sequence"/>
</dbReference>